<gene>
    <name evidence="2" type="ORF">DWW08_18335</name>
</gene>
<organism evidence="2 3">
    <name type="scientific">Bacteroides fragilis</name>
    <dbReference type="NCBI Taxonomy" id="817"/>
    <lineage>
        <taxon>Bacteria</taxon>
        <taxon>Pseudomonadati</taxon>
        <taxon>Bacteroidota</taxon>
        <taxon>Bacteroidia</taxon>
        <taxon>Bacteroidales</taxon>
        <taxon>Bacteroidaceae</taxon>
        <taxon>Bacteroides</taxon>
    </lineage>
</organism>
<comment type="caution">
    <text evidence="2">The sequence shown here is derived from an EMBL/GenBank/DDBJ whole genome shotgun (WGS) entry which is preliminary data.</text>
</comment>
<dbReference type="EMBL" id="QRZH01000019">
    <property type="protein sequence ID" value="RGV49658.1"/>
    <property type="molecule type" value="Genomic_DNA"/>
</dbReference>
<evidence type="ECO:0000313" key="2">
    <source>
        <dbReference type="EMBL" id="RGV49658.1"/>
    </source>
</evidence>
<evidence type="ECO:0000259" key="1">
    <source>
        <dbReference type="PROSITE" id="PS51750"/>
    </source>
</evidence>
<dbReference type="Pfam" id="PF02498">
    <property type="entry name" value="Bro-N"/>
    <property type="match status" value="1"/>
</dbReference>
<dbReference type="Pfam" id="PF03374">
    <property type="entry name" value="ANT"/>
    <property type="match status" value="1"/>
</dbReference>
<dbReference type="Proteomes" id="UP000286270">
    <property type="component" value="Unassembled WGS sequence"/>
</dbReference>
<dbReference type="PANTHER" id="PTHR36180:SF2">
    <property type="entry name" value="BRO FAMILY PROTEIN"/>
    <property type="match status" value="1"/>
</dbReference>
<evidence type="ECO:0000313" key="3">
    <source>
        <dbReference type="Proteomes" id="UP000286270"/>
    </source>
</evidence>
<dbReference type="PANTHER" id="PTHR36180">
    <property type="entry name" value="DNA-BINDING PROTEIN-RELATED-RELATED"/>
    <property type="match status" value="1"/>
</dbReference>
<dbReference type="InterPro" id="IPR003497">
    <property type="entry name" value="BRO_N_domain"/>
</dbReference>
<name>A0A412XXU1_BACFG</name>
<dbReference type="InterPro" id="IPR005039">
    <property type="entry name" value="Ant_C"/>
</dbReference>
<dbReference type="PROSITE" id="PS51750">
    <property type="entry name" value="BRO_N"/>
    <property type="match status" value="1"/>
</dbReference>
<reference evidence="2 3" key="1">
    <citation type="submission" date="2018-08" db="EMBL/GenBank/DDBJ databases">
        <title>A genome reference for cultivated species of the human gut microbiota.</title>
        <authorList>
            <person name="Zou Y."/>
            <person name="Xue W."/>
            <person name="Luo G."/>
        </authorList>
    </citation>
    <scope>NUCLEOTIDE SEQUENCE [LARGE SCALE GENOMIC DNA]</scope>
    <source>
        <strain evidence="2 3">AF14-26</strain>
    </source>
</reference>
<proteinExistence type="predicted"/>
<feature type="domain" description="Bro-N" evidence="1">
    <location>
        <begin position="1"/>
        <end position="92"/>
    </location>
</feature>
<sequence>MTESDEPLFCLSDVAKALGYSRPADAVSQHCKGVSILPTPTVNQYGATVMQDMKYGKESEVYRLTMKSKLPDAEKFQDWVCDEVLPSIRKHGGYIASKQDDTPEEIMARALLVAQETLKRKEQRLIEAEQKIQKDAPKVLFADAVSTSQRSCLIAELAKILQQNGVNIGQNRLFSWMRENGYLCQKGDYYNQPTQKAMELGLFELKKTSITKPDGSVLVTTTTKVSGKGQIYFIEKFLSKENPFLRKEQEDDTTGIKVKHGKIIGPYEGVFFDEHVIFGNFSKK</sequence>
<dbReference type="SMART" id="SM01040">
    <property type="entry name" value="Bro-N"/>
    <property type="match status" value="1"/>
</dbReference>
<dbReference type="GO" id="GO:0003677">
    <property type="term" value="F:DNA binding"/>
    <property type="evidence" value="ECO:0007669"/>
    <property type="project" value="InterPro"/>
</dbReference>
<accession>A0A412XXU1</accession>
<protein>
    <submittedName>
        <fullName evidence="2">Phage antirepressor Ant</fullName>
    </submittedName>
</protein>
<dbReference type="AlphaFoldDB" id="A0A412XXU1"/>